<dbReference type="EMBL" id="JAMZIH010006477">
    <property type="protein sequence ID" value="KAJ1673878.1"/>
    <property type="molecule type" value="Genomic_DNA"/>
</dbReference>
<keyword evidence="2" id="KW-1185">Reference proteome</keyword>
<gene>
    <name evidence="1" type="ORF">EV182_004387</name>
</gene>
<evidence type="ECO:0000313" key="1">
    <source>
        <dbReference type="EMBL" id="KAJ1673878.1"/>
    </source>
</evidence>
<evidence type="ECO:0000313" key="2">
    <source>
        <dbReference type="Proteomes" id="UP001145114"/>
    </source>
</evidence>
<organism evidence="1 2">
    <name type="scientific">Spiromyces aspiralis</name>
    <dbReference type="NCBI Taxonomy" id="68401"/>
    <lineage>
        <taxon>Eukaryota</taxon>
        <taxon>Fungi</taxon>
        <taxon>Fungi incertae sedis</taxon>
        <taxon>Zoopagomycota</taxon>
        <taxon>Kickxellomycotina</taxon>
        <taxon>Kickxellomycetes</taxon>
        <taxon>Kickxellales</taxon>
        <taxon>Kickxellaceae</taxon>
        <taxon>Spiromyces</taxon>
    </lineage>
</organism>
<protein>
    <submittedName>
        <fullName evidence="1">Uncharacterized protein</fullName>
    </submittedName>
</protein>
<reference evidence="1" key="1">
    <citation type="submission" date="2022-06" db="EMBL/GenBank/DDBJ databases">
        <title>Phylogenomic reconstructions and comparative analyses of Kickxellomycotina fungi.</title>
        <authorList>
            <person name="Reynolds N.K."/>
            <person name="Stajich J.E."/>
            <person name="Barry K."/>
            <person name="Grigoriev I.V."/>
            <person name="Crous P."/>
            <person name="Smith M.E."/>
        </authorList>
    </citation>
    <scope>NUCLEOTIDE SEQUENCE</scope>
    <source>
        <strain evidence="1">RSA 2271</strain>
    </source>
</reference>
<name>A0ACC1HDT6_9FUNG</name>
<comment type="caution">
    <text evidence="1">The sequence shown here is derived from an EMBL/GenBank/DDBJ whole genome shotgun (WGS) entry which is preliminary data.</text>
</comment>
<sequence>MCKRNGTFIDKESTYRSANLQKHQSFDLSSEVAVKFQMETNRKINESPDFEKFRASFTKDLLRSKQPS</sequence>
<proteinExistence type="predicted"/>
<dbReference type="Proteomes" id="UP001145114">
    <property type="component" value="Unassembled WGS sequence"/>
</dbReference>
<accession>A0ACC1HDT6</accession>